<dbReference type="AlphaFoldDB" id="A0A2T4ILW2"/>
<name>A0A2T4ILW2_9HYPH</name>
<dbReference type="Proteomes" id="UP000240259">
    <property type="component" value="Unassembled WGS sequence"/>
</dbReference>
<gene>
    <name evidence="1" type="ORF">C9427_30840</name>
</gene>
<reference evidence="1 2" key="1">
    <citation type="submission" date="2018-03" db="EMBL/GenBank/DDBJ databases">
        <title>Genome sequence of the symbiotic type strain Mesorhizobium helmanticense CSLC115NT isolated from Lotus corniculatus nodules.</title>
        <authorList>
            <person name="Sannazzaro A.I."/>
            <person name="Torres Tejerizo G.A."/>
            <person name="Dip D."/>
            <person name="Caballero M."/>
            <person name="Pistorio M."/>
            <person name="Estrella M.J."/>
        </authorList>
    </citation>
    <scope>NUCLEOTIDE SEQUENCE [LARGE SCALE GENOMIC DNA]</scope>
    <source>
        <strain evidence="1 2">CSLC115N</strain>
    </source>
</reference>
<accession>A0A2T4ILW2</accession>
<keyword evidence="2" id="KW-1185">Reference proteome</keyword>
<protein>
    <submittedName>
        <fullName evidence="1">Uncharacterized protein</fullName>
    </submittedName>
</protein>
<proteinExistence type="predicted"/>
<dbReference type="EMBL" id="PZJX01000061">
    <property type="protein sequence ID" value="PTE06618.1"/>
    <property type="molecule type" value="Genomic_DNA"/>
</dbReference>
<evidence type="ECO:0000313" key="2">
    <source>
        <dbReference type="Proteomes" id="UP000240259"/>
    </source>
</evidence>
<dbReference type="RefSeq" id="WP_107652788.1">
    <property type="nucleotide sequence ID" value="NZ_PZJX01000061.1"/>
</dbReference>
<organism evidence="1 2">
    <name type="scientific">Mesorhizobium helmanticense</name>
    <dbReference type="NCBI Taxonomy" id="1776423"/>
    <lineage>
        <taxon>Bacteria</taxon>
        <taxon>Pseudomonadati</taxon>
        <taxon>Pseudomonadota</taxon>
        <taxon>Alphaproteobacteria</taxon>
        <taxon>Hyphomicrobiales</taxon>
        <taxon>Phyllobacteriaceae</taxon>
        <taxon>Mesorhizobium</taxon>
    </lineage>
</organism>
<sequence length="195" mass="22163">MMEIVLVIILAAGGYYFYKRSRAVSPSSGSREWMRDFVVYHVAALFQSALPGKLPDEVVALIRGEASRSDEVQLLGSMQNYTAYKFKTRSSIADLPAVREDARQFLRAELDTMNSTSALRRFIRRMHKLDTGNDIAEAELAQQFEEIRSNIKADDDKARAISAMMLRDSIEEFFERKHGKPIRSFLEDMVADDGV</sequence>
<evidence type="ECO:0000313" key="1">
    <source>
        <dbReference type="EMBL" id="PTE06618.1"/>
    </source>
</evidence>
<comment type="caution">
    <text evidence="1">The sequence shown here is derived from an EMBL/GenBank/DDBJ whole genome shotgun (WGS) entry which is preliminary data.</text>
</comment>